<dbReference type="AlphaFoldDB" id="A0ABD5B5C0"/>
<accession>A0ABD5B5C0</accession>
<organism evidence="1 2">
    <name type="scientific">Elizabethkingia miricola</name>
    <name type="common">Chryseobacterium miricola</name>
    <dbReference type="NCBI Taxonomy" id="172045"/>
    <lineage>
        <taxon>Bacteria</taxon>
        <taxon>Pseudomonadati</taxon>
        <taxon>Bacteroidota</taxon>
        <taxon>Flavobacteriia</taxon>
        <taxon>Flavobacteriales</taxon>
        <taxon>Weeksellaceae</taxon>
        <taxon>Elizabethkingia</taxon>
    </lineage>
</organism>
<proteinExistence type="predicted"/>
<dbReference type="RefSeq" id="WP_078795435.1">
    <property type="nucleotide sequence ID" value="NZ_CP040516.1"/>
</dbReference>
<sequence length="68" mass="7561">MKKTQEDFLTKIKEKKDYFPPSLEVIIIKMECGIAANSASVSPVTEVDQISTDWNGNDDTSISAGFDY</sequence>
<dbReference type="EMBL" id="JAUCQJ010000002">
    <property type="protein sequence ID" value="MDQ8748591.1"/>
    <property type="molecule type" value="Genomic_DNA"/>
</dbReference>
<dbReference type="Proteomes" id="UP001239265">
    <property type="component" value="Unassembled WGS sequence"/>
</dbReference>
<protein>
    <submittedName>
        <fullName evidence="1">Uncharacterized protein</fullName>
    </submittedName>
</protein>
<evidence type="ECO:0000313" key="2">
    <source>
        <dbReference type="Proteomes" id="UP001239265"/>
    </source>
</evidence>
<comment type="caution">
    <text evidence="1">The sequence shown here is derived from an EMBL/GenBank/DDBJ whole genome shotgun (WGS) entry which is preliminary data.</text>
</comment>
<gene>
    <name evidence="1" type="ORF">QT385_08075</name>
</gene>
<reference evidence="1 2" key="1">
    <citation type="submission" date="2023-06" db="EMBL/GenBank/DDBJ databases">
        <title>Nosocomial Elizabethkingia miricola genome.</title>
        <authorList>
            <person name="Morgado S."/>
            <person name="Fonseca E."/>
            <person name="Freitas F."/>
            <person name="Vicente A.C."/>
        </authorList>
    </citation>
    <scope>NUCLEOTIDE SEQUENCE [LARGE SCALE GENOMIC DNA]</scope>
    <source>
        <strain evidence="1 2">EM15</strain>
    </source>
</reference>
<name>A0ABD5B5C0_ELIMR</name>
<evidence type="ECO:0000313" key="1">
    <source>
        <dbReference type="EMBL" id="MDQ8748591.1"/>
    </source>
</evidence>